<dbReference type="Gene3D" id="1.25.40.10">
    <property type="entry name" value="Tetratricopeptide repeat domain"/>
    <property type="match status" value="1"/>
</dbReference>
<dbReference type="eggNOG" id="COG4783">
    <property type="taxonomic scope" value="Bacteria"/>
</dbReference>
<reference evidence="2 3" key="1">
    <citation type="submission" date="2011-11" db="EMBL/GenBank/DDBJ databases">
        <title>Complete sequence of Granulicella mallensis MP5ACTX8.</title>
        <authorList>
            <consortium name="US DOE Joint Genome Institute"/>
            <person name="Lucas S."/>
            <person name="Copeland A."/>
            <person name="Lapidus A."/>
            <person name="Cheng J.-F."/>
            <person name="Goodwin L."/>
            <person name="Pitluck S."/>
            <person name="Peters L."/>
            <person name="Lu M."/>
            <person name="Detter J.C."/>
            <person name="Han C."/>
            <person name="Tapia R."/>
            <person name="Land M."/>
            <person name="Hauser L."/>
            <person name="Kyrpides N."/>
            <person name="Ivanova N."/>
            <person name="Mikhailova N."/>
            <person name="Pagani I."/>
            <person name="Rawat S."/>
            <person name="Mannisto M."/>
            <person name="Haggblom M."/>
            <person name="Woyke T."/>
        </authorList>
    </citation>
    <scope>NUCLEOTIDE SEQUENCE [LARGE SCALE GENOMIC DNA]</scope>
    <source>
        <strain evidence="3">ATCC BAA-1857 / DSM 23137 / MP5ACTX8</strain>
    </source>
</reference>
<organism evidence="2 3">
    <name type="scientific">Granulicella mallensis (strain ATCC BAA-1857 / DSM 23137 / MP5ACTX8)</name>
    <dbReference type="NCBI Taxonomy" id="682795"/>
    <lineage>
        <taxon>Bacteria</taxon>
        <taxon>Pseudomonadati</taxon>
        <taxon>Acidobacteriota</taxon>
        <taxon>Terriglobia</taxon>
        <taxon>Terriglobales</taxon>
        <taxon>Acidobacteriaceae</taxon>
        <taxon>Granulicella</taxon>
    </lineage>
</organism>
<keyword evidence="1" id="KW-0802">TPR repeat</keyword>
<dbReference type="STRING" id="682795.AciX8_1180"/>
<dbReference type="Proteomes" id="UP000007113">
    <property type="component" value="Chromosome"/>
</dbReference>
<dbReference type="HOGENOM" id="CLU_146069_0_1_0"/>
<evidence type="ECO:0000313" key="3">
    <source>
        <dbReference type="Proteomes" id="UP000007113"/>
    </source>
</evidence>
<protein>
    <submittedName>
        <fullName evidence="2">Uncharacterized protein</fullName>
    </submittedName>
</protein>
<dbReference type="Pfam" id="PF14559">
    <property type="entry name" value="TPR_19"/>
    <property type="match status" value="1"/>
</dbReference>
<dbReference type="AlphaFoldDB" id="G8NWZ6"/>
<name>G8NWZ6_GRAMM</name>
<dbReference type="EMBL" id="CP003130">
    <property type="protein sequence ID" value="AEU35524.1"/>
    <property type="molecule type" value="Genomic_DNA"/>
</dbReference>
<dbReference type="SUPFAM" id="SSF48452">
    <property type="entry name" value="TPR-like"/>
    <property type="match status" value="1"/>
</dbReference>
<proteinExistence type="predicted"/>
<dbReference type="KEGG" id="gma:AciX8_1180"/>
<keyword evidence="3" id="KW-1185">Reference proteome</keyword>
<evidence type="ECO:0000313" key="2">
    <source>
        <dbReference type="EMBL" id="AEU35524.1"/>
    </source>
</evidence>
<dbReference type="PROSITE" id="PS50005">
    <property type="entry name" value="TPR"/>
    <property type="match status" value="1"/>
</dbReference>
<accession>G8NWZ6</accession>
<sequence length="120" mass="13238">MLSGTPFAFRQRSPHPKQMDKIAMLTEILKQNPTDAFARYGLAMAYSSEGKQEAALTEFSTILQHTPDYVPAYQMSAQELLKAGRTDEARERLAAGLAACERTNNAHAASEMQAMLDDLS</sequence>
<gene>
    <name evidence="2" type="ordered locus">AciX8_1180</name>
</gene>
<feature type="repeat" description="TPR" evidence="1">
    <location>
        <begin position="36"/>
        <end position="69"/>
    </location>
</feature>
<evidence type="ECO:0000256" key="1">
    <source>
        <dbReference type="PROSITE-ProRule" id="PRU00339"/>
    </source>
</evidence>
<dbReference type="InterPro" id="IPR011990">
    <property type="entry name" value="TPR-like_helical_dom_sf"/>
</dbReference>
<dbReference type="InterPro" id="IPR019734">
    <property type="entry name" value="TPR_rpt"/>
</dbReference>